<evidence type="ECO:0000256" key="2">
    <source>
        <dbReference type="ARBA" id="ARBA00013786"/>
    </source>
</evidence>
<evidence type="ECO:0000259" key="5">
    <source>
        <dbReference type="Pfam" id="PF22878"/>
    </source>
</evidence>
<dbReference type="GO" id="GO:0005730">
    <property type="term" value="C:nucleolus"/>
    <property type="evidence" value="ECO:0007669"/>
    <property type="project" value="TreeGrafter"/>
</dbReference>
<feature type="compositionally biased region" description="Basic and acidic residues" evidence="4">
    <location>
        <begin position="49"/>
        <end position="71"/>
    </location>
</feature>
<dbReference type="AlphaFoldDB" id="A0A8X7BQS0"/>
<dbReference type="PANTHER" id="PTHR22691">
    <property type="entry name" value="YEAST SPT2-RELATED"/>
    <property type="match status" value="1"/>
</dbReference>
<dbReference type="GO" id="GO:0006360">
    <property type="term" value="P:transcription by RNA polymerase I"/>
    <property type="evidence" value="ECO:0007669"/>
    <property type="project" value="TreeGrafter"/>
</dbReference>
<dbReference type="OrthoDB" id="6259853at2759"/>
<feature type="region of interest" description="Disordered" evidence="4">
    <location>
        <begin position="27"/>
        <end position="71"/>
    </location>
</feature>
<evidence type="ECO:0000313" key="6">
    <source>
        <dbReference type="EMBL" id="GFY39888.1"/>
    </source>
</evidence>
<dbReference type="PANTHER" id="PTHR22691:SF8">
    <property type="entry name" value="PROTEIN SPT2 HOMOLOG"/>
    <property type="match status" value="1"/>
</dbReference>
<comment type="caution">
    <text evidence="6">The sequence shown here is derived from an EMBL/GenBank/DDBJ whole genome shotgun (WGS) entry which is preliminary data.</text>
</comment>
<dbReference type="InterPro" id="IPR013256">
    <property type="entry name" value="Chromatin_SPT2"/>
</dbReference>
<feature type="compositionally biased region" description="Acidic residues" evidence="4">
    <location>
        <begin position="639"/>
        <end position="653"/>
    </location>
</feature>
<dbReference type="InterPro" id="IPR054552">
    <property type="entry name" value="SPT2_N"/>
</dbReference>
<dbReference type="Proteomes" id="UP000886998">
    <property type="component" value="Unassembled WGS sequence"/>
</dbReference>
<feature type="compositionally biased region" description="Basic and acidic residues" evidence="4">
    <location>
        <begin position="654"/>
        <end position="665"/>
    </location>
</feature>
<feature type="compositionally biased region" description="Pro residues" evidence="4">
    <location>
        <begin position="603"/>
        <end position="618"/>
    </location>
</feature>
<feature type="compositionally biased region" description="Low complexity" evidence="4">
    <location>
        <begin position="331"/>
        <end position="341"/>
    </location>
</feature>
<feature type="compositionally biased region" description="Basic and acidic residues" evidence="4">
    <location>
        <begin position="220"/>
        <end position="238"/>
    </location>
</feature>
<protein>
    <recommendedName>
        <fullName evidence="2">Protein SPT2 homolog</fullName>
    </recommendedName>
</protein>
<dbReference type="SMART" id="SM00784">
    <property type="entry name" value="SPT2"/>
    <property type="match status" value="1"/>
</dbReference>
<feature type="compositionally biased region" description="Polar residues" evidence="4">
    <location>
        <begin position="352"/>
        <end position="364"/>
    </location>
</feature>
<feature type="compositionally biased region" description="Basic and acidic residues" evidence="4">
    <location>
        <begin position="585"/>
        <end position="594"/>
    </location>
</feature>
<gene>
    <name evidence="6" type="ORF">TNIN_311141</name>
</gene>
<evidence type="ECO:0000313" key="7">
    <source>
        <dbReference type="Proteomes" id="UP000886998"/>
    </source>
</evidence>
<dbReference type="GO" id="GO:0003677">
    <property type="term" value="F:DNA binding"/>
    <property type="evidence" value="ECO:0007669"/>
    <property type="project" value="TreeGrafter"/>
</dbReference>
<feature type="compositionally biased region" description="Basic and acidic residues" evidence="4">
    <location>
        <begin position="619"/>
        <end position="628"/>
    </location>
</feature>
<feature type="compositionally biased region" description="Polar residues" evidence="4">
    <location>
        <begin position="423"/>
        <end position="438"/>
    </location>
</feature>
<feature type="compositionally biased region" description="Basic and acidic residues" evidence="4">
    <location>
        <begin position="318"/>
        <end position="330"/>
    </location>
</feature>
<feature type="compositionally biased region" description="Polar residues" evidence="4">
    <location>
        <begin position="450"/>
        <end position="472"/>
    </location>
</feature>
<evidence type="ECO:0000256" key="1">
    <source>
        <dbReference type="ARBA" id="ARBA00006461"/>
    </source>
</evidence>
<feature type="region of interest" description="Disordered" evidence="4">
    <location>
        <begin position="142"/>
        <end position="203"/>
    </location>
</feature>
<name>A0A8X7BQS0_9ARAC</name>
<sequence length="732" mass="84337">MEMNIDFKELLNIADYNKVEAQDEASVKRYSTTLPPPKKSQKSSVQSDGVRRFLEKRKAEEEAKAAEARRQKEKLLALRAQNTKSNKKAKIMASRTKDNDFSRIKLTEDEVAAKQKIEQELQRKHLMDKVERMKCRIELEEKEKLQPKKRKRKSKNGVEEIIEPYIEEPIPDKSKKFKNGANDNKSSGHKSQRPAPPPMSFEELLKVAQVKQFEPVEIPVQKKKEERLLTKRERRIFEEEQERTRRKLERMKRDDLEPDPPKSLKPSKHSSDEKTHTKKPVVIHVEKDSLSNGKDGFHKFKIPKSTASVKINPPISKTVDKNKLPSDKLSKPSSSSNHKPSAILNGTKHSKVSLSMKSQAPKSQINHEQEKYSKNNAPSEKYQVPKQHLNSNREKPSKNVISSEKQALPKQPTNHDREKHSKNSVTGSKQIITKQPTNHNKEKVSKPIAQAQNSQVKHINKSSNKPLSNKTQFGDNLVQKKNSVKIAPVNNTALSKEVPTINAEELVKGQILEMEKRLREVIEKEIKEKMLKELQAKSALPSPPPPAPKPAINKVPEKVKQPNGAHSALNGKTVKKIPPNRPMPSKKENERSVKEPSSSVKRPGPPPPKPFHPNPYLEPPRRRLEPLRPQKPMKRRIESDEDDDDDDDDMSDFIDDRTSQNDDDYSKYIQEIFGYDRNKYVDDDDDDIIESNFSQLLKEEKHSAREGYREDLEEERKLREMEKRKKLKKIKK</sequence>
<dbReference type="Pfam" id="PF08243">
    <property type="entry name" value="SPT2"/>
    <property type="match status" value="1"/>
</dbReference>
<accession>A0A8X7BQS0</accession>
<dbReference type="GO" id="GO:0006334">
    <property type="term" value="P:nucleosome assembly"/>
    <property type="evidence" value="ECO:0007669"/>
    <property type="project" value="TreeGrafter"/>
</dbReference>
<reference evidence="6" key="1">
    <citation type="submission" date="2020-08" db="EMBL/GenBank/DDBJ databases">
        <title>Multicomponent nature underlies the extraordinary mechanical properties of spider dragline silk.</title>
        <authorList>
            <person name="Kono N."/>
            <person name="Nakamura H."/>
            <person name="Mori M."/>
            <person name="Yoshida Y."/>
            <person name="Ohtoshi R."/>
            <person name="Malay A.D."/>
            <person name="Moran D.A.P."/>
            <person name="Tomita M."/>
            <person name="Numata K."/>
            <person name="Arakawa K."/>
        </authorList>
    </citation>
    <scope>NUCLEOTIDE SEQUENCE</scope>
</reference>
<dbReference type="EMBL" id="BMAV01001568">
    <property type="protein sequence ID" value="GFY39888.1"/>
    <property type="molecule type" value="Genomic_DNA"/>
</dbReference>
<evidence type="ECO:0000256" key="3">
    <source>
        <dbReference type="ARBA" id="ARBA00023054"/>
    </source>
</evidence>
<organism evidence="6 7">
    <name type="scientific">Trichonephila inaurata madagascariensis</name>
    <dbReference type="NCBI Taxonomy" id="2747483"/>
    <lineage>
        <taxon>Eukaryota</taxon>
        <taxon>Metazoa</taxon>
        <taxon>Ecdysozoa</taxon>
        <taxon>Arthropoda</taxon>
        <taxon>Chelicerata</taxon>
        <taxon>Arachnida</taxon>
        <taxon>Araneae</taxon>
        <taxon>Araneomorphae</taxon>
        <taxon>Entelegynae</taxon>
        <taxon>Araneoidea</taxon>
        <taxon>Nephilidae</taxon>
        <taxon>Trichonephila</taxon>
        <taxon>Trichonephila inaurata</taxon>
    </lineage>
</organism>
<feature type="region of interest" description="Disordered" evidence="4">
    <location>
        <begin position="215"/>
        <end position="472"/>
    </location>
</feature>
<comment type="similarity">
    <text evidence="1">Belongs to the SPT2 family.</text>
</comment>
<feature type="compositionally biased region" description="Basic and acidic residues" evidence="4">
    <location>
        <begin position="251"/>
        <end position="262"/>
    </location>
</feature>
<feature type="region of interest" description="Disordered" evidence="4">
    <location>
        <begin position="533"/>
        <end position="665"/>
    </location>
</feature>
<dbReference type="Pfam" id="PF22878">
    <property type="entry name" value="SPT2_N"/>
    <property type="match status" value="1"/>
</dbReference>
<dbReference type="GO" id="GO:0042393">
    <property type="term" value="F:histone binding"/>
    <property type="evidence" value="ECO:0007669"/>
    <property type="project" value="TreeGrafter"/>
</dbReference>
<feature type="domain" description="SPT2 homolog N-terminal" evidence="5">
    <location>
        <begin position="5"/>
        <end position="97"/>
    </location>
</feature>
<keyword evidence="3" id="KW-0175">Coiled coil</keyword>
<keyword evidence="7" id="KW-1185">Reference proteome</keyword>
<proteinExistence type="inferred from homology"/>
<evidence type="ECO:0000256" key="4">
    <source>
        <dbReference type="SAM" id="MobiDB-lite"/>
    </source>
</evidence>